<dbReference type="EMBL" id="AB890001">
    <property type="protein sequence ID" value="BAO57186.1"/>
    <property type="molecule type" value="Genomic_RNA"/>
</dbReference>
<accession>A0A060N7N9</accession>
<sequence>MSQPQGSTQPARPRPQRRRLPPLLMLRSYAPSCRILRPRFLLSFSPLCSLSLSPLLFGRIRYSALFMIFWRRTSVGRLAFAWRLVRILDLLMITPESHIDVFYHLTVEICSAGEIAREGVQLITSGVAFSQGARLLICPFVRGDSHGVATMRQWGLPSTPFMIYIRVRSRQQCIAMACIHYTL</sequence>
<protein>
    <submittedName>
        <fullName evidence="1 2">ORF4 protein</fullName>
    </submittedName>
</protein>
<reference evidence="3 4" key="2">
    <citation type="journal article" date="2014" name="Emerg. Infect. Dis.">
        <title>Complete genome of hepatitis E virus from laboratory ferrets.</title>
        <authorList>
            <person name="Li T.C."/>
            <person name="Yang T."/>
            <person name="Ami Y."/>
            <person name="Suzaki Y."/>
            <person name="Shirakura M."/>
            <person name="Kishida N."/>
            <person name="Asanuma H."/>
            <person name="Takeda N."/>
            <person name="Takaji W."/>
        </authorList>
    </citation>
    <scope>NUCLEOTIDE SEQUENCE [LARGE SCALE GENOMIC DNA]</scope>
    <source>
        <strain evidence="2">HEV-4342</strain>
        <strain evidence="1">HEV-4351</strain>
    </source>
</reference>
<name>A0A060N7N9_9VIRU</name>
<proteinExistence type="predicted"/>
<dbReference type="EMBL" id="AB890374">
    <property type="protein sequence ID" value="BAO57190.1"/>
    <property type="molecule type" value="Genomic_RNA"/>
</dbReference>
<dbReference type="Proteomes" id="UP000124563">
    <property type="component" value="Genome"/>
</dbReference>
<reference evidence="2" key="1">
    <citation type="submission" date="2013-11" db="EMBL/GenBank/DDBJ databases">
        <authorList>
            <person name="Li T."/>
        </authorList>
    </citation>
    <scope>NUCLEOTIDE SEQUENCE</scope>
    <source>
        <strain evidence="2">HEV-4342</strain>
        <strain evidence="1">HEV-4351</strain>
    </source>
</reference>
<dbReference type="Proteomes" id="UP000173509">
    <property type="component" value="Genome"/>
</dbReference>
<organism evidence="2 3">
    <name type="scientific">Ferret hepatitis E virus</name>
    <dbReference type="NCBI Taxonomy" id="1213422"/>
    <lineage>
        <taxon>Viruses</taxon>
        <taxon>Riboviria</taxon>
        <taxon>Orthornavirae</taxon>
        <taxon>Kitrinoviricota</taxon>
        <taxon>Alsuviricetes</taxon>
        <taxon>Hepelivirales</taxon>
        <taxon>Hepeviridae</taxon>
        <taxon>Orthohepevirinae</taxon>
        <taxon>Rocahepevirus</taxon>
        <taxon>Rocahepevirus ratti</taxon>
    </lineage>
</organism>
<evidence type="ECO:0000313" key="4">
    <source>
        <dbReference type="Proteomes" id="UP000173509"/>
    </source>
</evidence>
<evidence type="ECO:0000313" key="3">
    <source>
        <dbReference type="Proteomes" id="UP000124563"/>
    </source>
</evidence>
<evidence type="ECO:0000313" key="2">
    <source>
        <dbReference type="EMBL" id="BAO57190.1"/>
    </source>
</evidence>
<evidence type="ECO:0000313" key="1">
    <source>
        <dbReference type="EMBL" id="BAO57186.1"/>
    </source>
</evidence>